<name>A0A0A9H2I3_ARUDO</name>
<dbReference type="EMBL" id="GBRH01170838">
    <property type="protein sequence ID" value="JAE27058.1"/>
    <property type="molecule type" value="Transcribed_RNA"/>
</dbReference>
<accession>A0A0A9H2I3</accession>
<dbReference type="AlphaFoldDB" id="A0A0A9H2I3"/>
<evidence type="ECO:0000313" key="1">
    <source>
        <dbReference type="EMBL" id="JAE27058.1"/>
    </source>
</evidence>
<organism evidence="1">
    <name type="scientific">Arundo donax</name>
    <name type="common">Giant reed</name>
    <name type="synonym">Donax arundinaceus</name>
    <dbReference type="NCBI Taxonomy" id="35708"/>
    <lineage>
        <taxon>Eukaryota</taxon>
        <taxon>Viridiplantae</taxon>
        <taxon>Streptophyta</taxon>
        <taxon>Embryophyta</taxon>
        <taxon>Tracheophyta</taxon>
        <taxon>Spermatophyta</taxon>
        <taxon>Magnoliopsida</taxon>
        <taxon>Liliopsida</taxon>
        <taxon>Poales</taxon>
        <taxon>Poaceae</taxon>
        <taxon>PACMAD clade</taxon>
        <taxon>Arundinoideae</taxon>
        <taxon>Arundineae</taxon>
        <taxon>Arundo</taxon>
    </lineage>
</organism>
<sequence>MVSFCLWALLATLLLVNL</sequence>
<reference evidence="1" key="1">
    <citation type="submission" date="2014-09" db="EMBL/GenBank/DDBJ databases">
        <authorList>
            <person name="Magalhaes I.L.F."/>
            <person name="Oliveira U."/>
            <person name="Santos F.R."/>
            <person name="Vidigal T.H.D.A."/>
            <person name="Brescovit A.D."/>
            <person name="Santos A.J."/>
        </authorList>
    </citation>
    <scope>NUCLEOTIDE SEQUENCE</scope>
    <source>
        <tissue evidence="1">Shoot tissue taken approximately 20 cm above the soil surface</tissue>
    </source>
</reference>
<reference evidence="1" key="2">
    <citation type="journal article" date="2015" name="Data Brief">
        <title>Shoot transcriptome of the giant reed, Arundo donax.</title>
        <authorList>
            <person name="Barrero R.A."/>
            <person name="Guerrero F.D."/>
            <person name="Moolhuijzen P."/>
            <person name="Goolsby J.A."/>
            <person name="Tidwell J."/>
            <person name="Bellgard S.E."/>
            <person name="Bellgard M.I."/>
        </authorList>
    </citation>
    <scope>NUCLEOTIDE SEQUENCE</scope>
    <source>
        <tissue evidence="1">Shoot tissue taken approximately 20 cm above the soil surface</tissue>
    </source>
</reference>
<proteinExistence type="predicted"/>
<protein>
    <submittedName>
        <fullName evidence="1">Uncharacterized protein</fullName>
    </submittedName>
</protein>